<accession>A0A0N4XWP4</accession>
<dbReference type="Proteomes" id="UP000271162">
    <property type="component" value="Unassembled WGS sequence"/>
</dbReference>
<dbReference type="PRINTS" id="PR00473">
    <property type="entry name" value="GALCTOKINASE"/>
</dbReference>
<dbReference type="InterPro" id="IPR013750">
    <property type="entry name" value="GHMP_kinase_C_dom"/>
</dbReference>
<dbReference type="InterPro" id="IPR006203">
    <property type="entry name" value="GHMP_knse_ATP-bd_CS"/>
</dbReference>
<dbReference type="InterPro" id="IPR006204">
    <property type="entry name" value="GHMP_kinase_N_dom"/>
</dbReference>
<evidence type="ECO:0000256" key="4">
    <source>
        <dbReference type="ARBA" id="ARBA00022741"/>
    </source>
</evidence>
<keyword evidence="6" id="KW-0067">ATP-binding</keyword>
<evidence type="ECO:0000256" key="7">
    <source>
        <dbReference type="ARBA" id="ARBA00022842"/>
    </source>
</evidence>
<dbReference type="InterPro" id="IPR000705">
    <property type="entry name" value="Galactokinase"/>
</dbReference>
<reference evidence="14" key="1">
    <citation type="submission" date="2017-02" db="UniProtKB">
        <authorList>
            <consortium name="WormBaseParasite"/>
        </authorList>
    </citation>
    <scope>IDENTIFICATION</scope>
</reference>
<gene>
    <name evidence="12" type="ORF">NBR_LOCUS7335</name>
</gene>
<evidence type="ECO:0000259" key="11">
    <source>
        <dbReference type="Pfam" id="PF10509"/>
    </source>
</evidence>
<dbReference type="SUPFAM" id="SSF55060">
    <property type="entry name" value="GHMP Kinase, C-terminal domain"/>
    <property type="match status" value="1"/>
</dbReference>
<keyword evidence="13" id="KW-1185">Reference proteome</keyword>
<dbReference type="PANTHER" id="PTHR10457:SF7">
    <property type="entry name" value="GALACTOKINASE-RELATED"/>
    <property type="match status" value="1"/>
</dbReference>
<dbReference type="Pfam" id="PF00288">
    <property type="entry name" value="GHMP_kinases_N"/>
    <property type="match status" value="1"/>
</dbReference>
<evidence type="ECO:0000256" key="3">
    <source>
        <dbReference type="ARBA" id="ARBA00022723"/>
    </source>
</evidence>
<dbReference type="GO" id="GO:0005829">
    <property type="term" value="C:cytosol"/>
    <property type="evidence" value="ECO:0007669"/>
    <property type="project" value="TreeGrafter"/>
</dbReference>
<dbReference type="OMA" id="TDHNRGK"/>
<dbReference type="Pfam" id="PF08544">
    <property type="entry name" value="GHMP_kinases_C"/>
    <property type="match status" value="1"/>
</dbReference>
<dbReference type="InterPro" id="IPR006206">
    <property type="entry name" value="Mevalonate/galactokinase"/>
</dbReference>
<dbReference type="GO" id="GO:0005524">
    <property type="term" value="F:ATP binding"/>
    <property type="evidence" value="ECO:0007669"/>
    <property type="project" value="UniProtKB-KW"/>
</dbReference>
<dbReference type="InterPro" id="IPR014721">
    <property type="entry name" value="Ribsml_uS5_D2-typ_fold_subgr"/>
</dbReference>
<dbReference type="PRINTS" id="PR00959">
    <property type="entry name" value="MEVGALKINASE"/>
</dbReference>
<evidence type="ECO:0000313" key="13">
    <source>
        <dbReference type="Proteomes" id="UP000271162"/>
    </source>
</evidence>
<dbReference type="NCBIfam" id="TIGR00131">
    <property type="entry name" value="gal_kin"/>
    <property type="match status" value="1"/>
</dbReference>
<dbReference type="GO" id="GO:0006012">
    <property type="term" value="P:galactose metabolic process"/>
    <property type="evidence" value="ECO:0007669"/>
    <property type="project" value="InterPro"/>
</dbReference>
<dbReference type="Pfam" id="PF10509">
    <property type="entry name" value="GalKase_gal_bdg"/>
    <property type="match status" value="1"/>
</dbReference>
<comment type="similarity">
    <text evidence="1">Belongs to the GHMP kinase family. GalK subfamily.</text>
</comment>
<dbReference type="PROSITE" id="PS00106">
    <property type="entry name" value="GALACTOKINASE"/>
    <property type="match status" value="1"/>
</dbReference>
<keyword evidence="4" id="KW-0547">Nucleotide-binding</keyword>
<dbReference type="STRING" id="27835.A0A0N4XWP4"/>
<feature type="domain" description="GHMP kinase C-terminal" evidence="10">
    <location>
        <begin position="316"/>
        <end position="391"/>
    </location>
</feature>
<organism evidence="14">
    <name type="scientific">Nippostrongylus brasiliensis</name>
    <name type="common">Rat hookworm</name>
    <dbReference type="NCBI Taxonomy" id="27835"/>
    <lineage>
        <taxon>Eukaryota</taxon>
        <taxon>Metazoa</taxon>
        <taxon>Ecdysozoa</taxon>
        <taxon>Nematoda</taxon>
        <taxon>Chromadorea</taxon>
        <taxon>Rhabditida</taxon>
        <taxon>Rhabditina</taxon>
        <taxon>Rhabditomorpha</taxon>
        <taxon>Strongyloidea</taxon>
        <taxon>Heligmosomidae</taxon>
        <taxon>Nippostrongylus</taxon>
    </lineage>
</organism>
<feature type="domain" description="Galactokinase N-terminal" evidence="11">
    <location>
        <begin position="44"/>
        <end position="93"/>
    </location>
</feature>
<dbReference type="AlphaFoldDB" id="A0A0N4XWP4"/>
<evidence type="ECO:0000313" key="12">
    <source>
        <dbReference type="EMBL" id="VDL70924.1"/>
    </source>
</evidence>
<evidence type="ECO:0000256" key="6">
    <source>
        <dbReference type="ARBA" id="ARBA00022840"/>
    </source>
</evidence>
<dbReference type="GO" id="GO:0004335">
    <property type="term" value="F:galactokinase activity"/>
    <property type="evidence" value="ECO:0007669"/>
    <property type="project" value="InterPro"/>
</dbReference>
<keyword evidence="5" id="KW-0418">Kinase</keyword>
<dbReference type="Gene3D" id="3.30.230.10">
    <property type="match status" value="1"/>
</dbReference>
<dbReference type="PANTHER" id="PTHR10457">
    <property type="entry name" value="MEVALONATE KINASE/GALACTOKINASE"/>
    <property type="match status" value="1"/>
</dbReference>
<evidence type="ECO:0000259" key="10">
    <source>
        <dbReference type="Pfam" id="PF08544"/>
    </source>
</evidence>
<evidence type="ECO:0000256" key="5">
    <source>
        <dbReference type="ARBA" id="ARBA00022777"/>
    </source>
</evidence>
<dbReference type="InterPro" id="IPR019539">
    <property type="entry name" value="GalKase_N"/>
</dbReference>
<dbReference type="InterPro" id="IPR019741">
    <property type="entry name" value="Galactokinase_CS"/>
</dbReference>
<dbReference type="WBParaSite" id="NBR_0000733401-mRNA-1">
    <property type="protein sequence ID" value="NBR_0000733401-mRNA-1"/>
    <property type="gene ID" value="NBR_0000733401"/>
</dbReference>
<evidence type="ECO:0000256" key="1">
    <source>
        <dbReference type="ARBA" id="ARBA00006566"/>
    </source>
</evidence>
<keyword evidence="2" id="KW-0808">Transferase</keyword>
<feature type="domain" description="GHMP kinase N-terminal" evidence="9">
    <location>
        <begin position="134"/>
        <end position="215"/>
    </location>
</feature>
<protein>
    <submittedName>
        <fullName evidence="14">Galactokinase (inferred by orthology to a human protein)</fullName>
    </submittedName>
</protein>
<dbReference type="FunFam" id="3.30.70.890:FF:000001">
    <property type="entry name" value="Galactokinase"/>
    <property type="match status" value="1"/>
</dbReference>
<keyword evidence="3" id="KW-0479">Metal-binding</keyword>
<dbReference type="PROSITE" id="PS00627">
    <property type="entry name" value="GHMP_KINASES_ATP"/>
    <property type="match status" value="1"/>
</dbReference>
<dbReference type="EMBL" id="UYSL01019880">
    <property type="protein sequence ID" value="VDL70924.1"/>
    <property type="molecule type" value="Genomic_DNA"/>
</dbReference>
<reference evidence="12 13" key="2">
    <citation type="submission" date="2018-11" db="EMBL/GenBank/DDBJ databases">
        <authorList>
            <consortium name="Pathogen Informatics"/>
        </authorList>
    </citation>
    <scope>NUCLEOTIDE SEQUENCE [LARGE SCALE GENOMIC DNA]</scope>
</reference>
<name>A0A0N4XWP4_NIPBR</name>
<evidence type="ECO:0000256" key="8">
    <source>
        <dbReference type="ARBA" id="ARBA00023277"/>
    </source>
</evidence>
<keyword evidence="8" id="KW-0119">Carbohydrate metabolism</keyword>
<evidence type="ECO:0000259" key="9">
    <source>
        <dbReference type="Pfam" id="PF00288"/>
    </source>
</evidence>
<evidence type="ECO:0000313" key="14">
    <source>
        <dbReference type="WBParaSite" id="NBR_0000733401-mRNA-1"/>
    </source>
</evidence>
<dbReference type="GO" id="GO:0046872">
    <property type="term" value="F:metal ion binding"/>
    <property type="evidence" value="ECO:0007669"/>
    <property type="project" value="UniProtKB-KW"/>
</dbReference>
<dbReference type="PIRSF" id="PIRSF000530">
    <property type="entry name" value="Galactokinase"/>
    <property type="match status" value="1"/>
</dbReference>
<evidence type="ECO:0000256" key="2">
    <source>
        <dbReference type="ARBA" id="ARBA00022679"/>
    </source>
</evidence>
<dbReference type="SUPFAM" id="SSF54211">
    <property type="entry name" value="Ribosomal protein S5 domain 2-like"/>
    <property type="match status" value="1"/>
</dbReference>
<proteinExistence type="inferred from homology"/>
<dbReference type="InterPro" id="IPR020568">
    <property type="entry name" value="Ribosomal_Su5_D2-typ_SF"/>
</dbReference>
<keyword evidence="7" id="KW-0460">Magnesium</keyword>
<dbReference type="InterPro" id="IPR036554">
    <property type="entry name" value="GHMP_kinase_C_sf"/>
</dbReference>
<dbReference type="Gene3D" id="3.30.70.890">
    <property type="entry name" value="GHMP kinase, C-terminal domain"/>
    <property type="match status" value="1"/>
</dbReference>
<sequence length="394" mass="43886">MADYSVGEGIMEDRLYEVESPRPSESEHVQNLKHGVVREAYELFLTHFGPVSISELKAAIAPGRVNLIGDHVDYCDGFVLPMAIPLYTTVLGRAAVDQRRGFTNVFSSHFQDPIVIRLPYRDTKNQTEPWGRYILGVFALTECEYCFDIVVHSTVPMGGGLSSSAALELATYHFVGEFLPRALPTGVKSAELCRQVEHDFADMPCGIMDQFVIALSEHSHALRIDCRSLTYDLIPMSISHDALFLIVNSGVHHSHAGGEYAKRRKMVDDALKIFNVSSWRDVTHDMIREHSASLDAATIDAAYHVDEIERTFKASVALLDNDITHFGRFMCESHKSLKDKYRVSCPEIDELVCLALSCEGVFGSRMTGGGFGGCTVTLVRKENVEDVKNYIKLT</sequence>